<organism evidence="1 2">
    <name type="scientific">Micromonospora gifhornensis</name>
    <dbReference type="NCBI Taxonomy" id="84594"/>
    <lineage>
        <taxon>Bacteria</taxon>
        <taxon>Bacillati</taxon>
        <taxon>Actinomycetota</taxon>
        <taxon>Actinomycetes</taxon>
        <taxon>Micromonosporales</taxon>
        <taxon>Micromonosporaceae</taxon>
        <taxon>Micromonospora</taxon>
    </lineage>
</organism>
<keyword evidence="2" id="KW-1185">Reference proteome</keyword>
<gene>
    <name evidence="1" type="ORF">Vgi01_56820</name>
</gene>
<evidence type="ECO:0000313" key="2">
    <source>
        <dbReference type="Proteomes" id="UP000647860"/>
    </source>
</evidence>
<proteinExistence type="predicted"/>
<reference evidence="1 2" key="1">
    <citation type="submission" date="2021-01" db="EMBL/GenBank/DDBJ databases">
        <title>Whole genome shotgun sequence of Verrucosispora gifhornensis NBRC 16317.</title>
        <authorList>
            <person name="Komaki H."/>
            <person name="Tamura T."/>
        </authorList>
    </citation>
    <scope>NUCLEOTIDE SEQUENCE [LARGE SCALE GENOMIC DNA]</scope>
    <source>
        <strain evidence="1 2">NBRC 16317</strain>
    </source>
</reference>
<comment type="caution">
    <text evidence="1">The sequence shown here is derived from an EMBL/GenBank/DDBJ whole genome shotgun (WGS) entry which is preliminary data.</text>
</comment>
<name>A0ABQ4IM50_9ACTN</name>
<sequence length="116" mass="13067">MVSDYADRVDPATYVNDPIVAVYRDDLPNALCVPERVFWRLSHVAKGYELHLLPLLGGSDPVRLNRPMIQTLIDELCFVADRLDDPVVELWVAQLLKAAQTALWLPGDMHLTVEGE</sequence>
<dbReference type="Proteomes" id="UP000647860">
    <property type="component" value="Unassembled WGS sequence"/>
</dbReference>
<evidence type="ECO:0000313" key="1">
    <source>
        <dbReference type="EMBL" id="GIJ18998.1"/>
    </source>
</evidence>
<dbReference type="EMBL" id="BOPA01000059">
    <property type="protein sequence ID" value="GIJ18998.1"/>
    <property type="molecule type" value="Genomic_DNA"/>
</dbReference>
<accession>A0ABQ4IM50</accession>
<protein>
    <submittedName>
        <fullName evidence="1">Uncharacterized protein</fullName>
    </submittedName>
</protein>